<name>A0A515EV24_9BURK</name>
<gene>
    <name evidence="2" type="ORF">EXZ61_21565</name>
</gene>
<protein>
    <submittedName>
        <fullName evidence="2">Uncharacterized protein</fullName>
    </submittedName>
</protein>
<evidence type="ECO:0000256" key="1">
    <source>
        <dbReference type="SAM" id="Phobius"/>
    </source>
</evidence>
<evidence type="ECO:0000313" key="2">
    <source>
        <dbReference type="EMBL" id="QDL56535.1"/>
    </source>
</evidence>
<reference evidence="3" key="2">
    <citation type="journal article" date="2020" name="Int. J. Syst. Evol. Microbiol.">
        <title>Genomic insights into a novel species Rhodoferax aquaticus sp. nov., isolated from freshwater.</title>
        <authorList>
            <person name="Li T."/>
            <person name="Zhuo Y."/>
            <person name="Jin C.Z."/>
            <person name="Wu X."/>
            <person name="Ko S.R."/>
            <person name="Jin F.J."/>
            <person name="Ahn C.Y."/>
            <person name="Oh H.M."/>
            <person name="Lee H.G."/>
            <person name="Jin L."/>
        </authorList>
    </citation>
    <scope>NUCLEOTIDE SEQUENCE [LARGE SCALE GENOMIC DNA]</scope>
    <source>
        <strain evidence="3">Gr-4</strain>
    </source>
</reference>
<keyword evidence="1" id="KW-0812">Transmembrane</keyword>
<reference evidence="3" key="1">
    <citation type="submission" date="2019-02" db="EMBL/GenBank/DDBJ databases">
        <title>Complete genome sequence of Rhodoferax sp. Gr-4.</title>
        <authorList>
            <person name="Jin L."/>
        </authorList>
    </citation>
    <scope>NUCLEOTIDE SEQUENCE [LARGE SCALE GENOMIC DNA]</scope>
    <source>
        <strain evidence="3">Gr-4</strain>
    </source>
</reference>
<keyword evidence="1" id="KW-1133">Transmembrane helix</keyword>
<sequence length="105" mass="11621">MSPQAFELKDYRQPVVTSLGVILGFIVGFLGQWVTEPDFALRTWSDWVVFVGCFVGSLLLFAALFRMLQPSVPQEDALAHYRVTLKMYMVGLGAAFGGILVSAFI</sequence>
<keyword evidence="3" id="KW-1185">Reference proteome</keyword>
<dbReference type="RefSeq" id="WP_142813970.1">
    <property type="nucleotide sequence ID" value="NZ_CP036282.1"/>
</dbReference>
<accession>A0A515EV24</accession>
<feature type="transmembrane region" description="Helical" evidence="1">
    <location>
        <begin position="47"/>
        <end position="65"/>
    </location>
</feature>
<evidence type="ECO:0000313" key="3">
    <source>
        <dbReference type="Proteomes" id="UP000317365"/>
    </source>
</evidence>
<dbReference type="EMBL" id="CP036282">
    <property type="protein sequence ID" value="QDL56535.1"/>
    <property type="molecule type" value="Genomic_DNA"/>
</dbReference>
<dbReference type="Proteomes" id="UP000317365">
    <property type="component" value="Chromosome"/>
</dbReference>
<keyword evidence="1" id="KW-0472">Membrane</keyword>
<feature type="transmembrane region" description="Helical" evidence="1">
    <location>
        <begin position="85"/>
        <end position="104"/>
    </location>
</feature>
<proteinExistence type="predicted"/>
<dbReference type="AlphaFoldDB" id="A0A515EV24"/>
<dbReference type="KEGG" id="rhg:EXZ61_21565"/>
<feature type="transmembrane region" description="Helical" evidence="1">
    <location>
        <begin position="15"/>
        <end position="35"/>
    </location>
</feature>
<organism evidence="2 3">
    <name type="scientific">Rhodoferax aquaticus</name>
    <dbReference type="NCBI Taxonomy" id="2527691"/>
    <lineage>
        <taxon>Bacteria</taxon>
        <taxon>Pseudomonadati</taxon>
        <taxon>Pseudomonadota</taxon>
        <taxon>Betaproteobacteria</taxon>
        <taxon>Burkholderiales</taxon>
        <taxon>Comamonadaceae</taxon>
        <taxon>Rhodoferax</taxon>
    </lineage>
</organism>